<dbReference type="Pfam" id="PF05425">
    <property type="entry name" value="CopD"/>
    <property type="match status" value="1"/>
</dbReference>
<evidence type="ECO:0000256" key="1">
    <source>
        <dbReference type="SAM" id="Phobius"/>
    </source>
</evidence>
<protein>
    <recommendedName>
        <fullName evidence="2">Copper resistance protein D domain-containing protein</fullName>
    </recommendedName>
</protein>
<keyword evidence="1" id="KW-1133">Transmembrane helix</keyword>
<feature type="transmembrane region" description="Helical" evidence="1">
    <location>
        <begin position="83"/>
        <end position="107"/>
    </location>
</feature>
<dbReference type="GO" id="GO:0016020">
    <property type="term" value="C:membrane"/>
    <property type="evidence" value="ECO:0007669"/>
    <property type="project" value="InterPro"/>
</dbReference>
<sequence>MPHAVLLFAHLCAAIVWVGGMFFAYACLRPAAAQVLEPPQRLGLWVATFRRFFRIVAVALVFLLGSGFSMFPAGGLANAPHGWLAMMTLGLVMTGVFAYIYGVVYPALARHTDAGEWPAAAARLNRIRQLVAFNLVLSVLVIASAASAR</sequence>
<gene>
    <name evidence="3" type="ORF">G3580_13045</name>
</gene>
<dbReference type="KEGG" id="azq:G3580_13045"/>
<keyword evidence="4" id="KW-1185">Reference proteome</keyword>
<keyword evidence="1" id="KW-0812">Transmembrane</keyword>
<proteinExistence type="predicted"/>
<dbReference type="EMBL" id="CP048836">
    <property type="protein sequence ID" value="QID18475.1"/>
    <property type="molecule type" value="Genomic_DNA"/>
</dbReference>
<evidence type="ECO:0000313" key="4">
    <source>
        <dbReference type="Proteomes" id="UP000501991"/>
    </source>
</evidence>
<feature type="domain" description="Copper resistance protein D" evidence="2">
    <location>
        <begin position="47"/>
        <end position="147"/>
    </location>
</feature>
<feature type="transmembrane region" description="Helical" evidence="1">
    <location>
        <begin position="52"/>
        <end position="71"/>
    </location>
</feature>
<accession>A0A6C1B6Q1</accession>
<evidence type="ECO:0000259" key="2">
    <source>
        <dbReference type="Pfam" id="PF05425"/>
    </source>
</evidence>
<dbReference type="AlphaFoldDB" id="A0A6C1B6Q1"/>
<organism evidence="3 4">
    <name type="scientific">Nitrogeniibacter mangrovi</name>
    <dbReference type="NCBI Taxonomy" id="2016596"/>
    <lineage>
        <taxon>Bacteria</taxon>
        <taxon>Pseudomonadati</taxon>
        <taxon>Pseudomonadota</taxon>
        <taxon>Betaproteobacteria</taxon>
        <taxon>Rhodocyclales</taxon>
        <taxon>Zoogloeaceae</taxon>
        <taxon>Nitrogeniibacter</taxon>
    </lineage>
</organism>
<name>A0A6C1B6Q1_9RHOO</name>
<dbReference type="RefSeq" id="WP_173766164.1">
    <property type="nucleotide sequence ID" value="NZ_CP048836.1"/>
</dbReference>
<evidence type="ECO:0000313" key="3">
    <source>
        <dbReference type="EMBL" id="QID18475.1"/>
    </source>
</evidence>
<feature type="transmembrane region" description="Helical" evidence="1">
    <location>
        <begin position="127"/>
        <end position="148"/>
    </location>
</feature>
<dbReference type="InterPro" id="IPR008457">
    <property type="entry name" value="Cu-R_CopD_dom"/>
</dbReference>
<keyword evidence="1" id="KW-0472">Membrane</keyword>
<reference evidence="3 4" key="1">
    <citation type="submission" date="2020-02" db="EMBL/GenBank/DDBJ databases">
        <title>Nitrogenibacter mangrovi gen. nov., sp. nov. isolated from mangrove sediment, a denitrifying betaproteobacterium.</title>
        <authorList>
            <person name="Liao H."/>
            <person name="Tian Y."/>
        </authorList>
    </citation>
    <scope>NUCLEOTIDE SEQUENCE [LARGE SCALE GENOMIC DNA]</scope>
    <source>
        <strain evidence="3 4">M9-3-2</strain>
    </source>
</reference>
<dbReference type="Proteomes" id="UP000501991">
    <property type="component" value="Chromosome"/>
</dbReference>